<protein>
    <submittedName>
        <fullName evidence="1">Uncharacterized protein</fullName>
    </submittedName>
</protein>
<evidence type="ECO:0000313" key="2">
    <source>
        <dbReference type="Proteomes" id="UP000540412"/>
    </source>
</evidence>
<accession>A0A7W9PIF6</accession>
<gene>
    <name evidence="1" type="ORF">BJY24_005597</name>
</gene>
<evidence type="ECO:0000313" key="1">
    <source>
        <dbReference type="EMBL" id="MBB5916685.1"/>
    </source>
</evidence>
<dbReference type="EMBL" id="JACHIT010000002">
    <property type="protein sequence ID" value="MBB5916685.1"/>
    <property type="molecule type" value="Genomic_DNA"/>
</dbReference>
<dbReference type="Proteomes" id="UP000540412">
    <property type="component" value="Unassembled WGS sequence"/>
</dbReference>
<dbReference type="AlphaFoldDB" id="A0A7W9PIF6"/>
<sequence>MELDERGAELVFQVLAEREEKNSAAIASNDSVGKAHMFERT</sequence>
<organism evidence="1 2">
    <name type="scientific">Nocardia transvalensis</name>
    <dbReference type="NCBI Taxonomy" id="37333"/>
    <lineage>
        <taxon>Bacteria</taxon>
        <taxon>Bacillati</taxon>
        <taxon>Actinomycetota</taxon>
        <taxon>Actinomycetes</taxon>
        <taxon>Mycobacteriales</taxon>
        <taxon>Nocardiaceae</taxon>
        <taxon>Nocardia</taxon>
    </lineage>
</organism>
<keyword evidence="2" id="KW-1185">Reference proteome</keyword>
<name>A0A7W9PIF6_9NOCA</name>
<comment type="caution">
    <text evidence="1">The sequence shown here is derived from an EMBL/GenBank/DDBJ whole genome shotgun (WGS) entry which is preliminary data.</text>
</comment>
<reference evidence="1 2" key="1">
    <citation type="submission" date="2020-08" db="EMBL/GenBank/DDBJ databases">
        <title>Sequencing the genomes of 1000 actinobacteria strains.</title>
        <authorList>
            <person name="Klenk H.-P."/>
        </authorList>
    </citation>
    <scope>NUCLEOTIDE SEQUENCE [LARGE SCALE GENOMIC DNA]</scope>
    <source>
        <strain evidence="1 2">DSM 43582</strain>
    </source>
</reference>
<proteinExistence type="predicted"/>